<feature type="domain" description="N-acetyltransferase" evidence="1">
    <location>
        <begin position="7"/>
        <end position="170"/>
    </location>
</feature>
<organism evidence="2 3">
    <name type="scientific">Eisenbergiella tayi</name>
    <dbReference type="NCBI Taxonomy" id="1432052"/>
    <lineage>
        <taxon>Bacteria</taxon>
        <taxon>Bacillati</taxon>
        <taxon>Bacillota</taxon>
        <taxon>Clostridia</taxon>
        <taxon>Lachnospirales</taxon>
        <taxon>Lachnospiraceae</taxon>
        <taxon>Eisenbergiella</taxon>
    </lineage>
</organism>
<name>A0A1E3UNW6_9FIRM</name>
<dbReference type="AlphaFoldDB" id="A0A1E3UNW6"/>
<dbReference type="PROSITE" id="PS51186">
    <property type="entry name" value="GNAT"/>
    <property type="match status" value="1"/>
</dbReference>
<dbReference type="InterPro" id="IPR016181">
    <property type="entry name" value="Acyl_CoA_acyltransferase"/>
</dbReference>
<sequence length="210" mass="23827">MRIFMNIIVRLEREEDYRRVEELTREAFDEPNYPGRDNSNDIGCPFEHWMVHALREKDGIKELSYVAEVDGKIIGHVIYSHAYVETSEGKRVPVLNFGPLSVLPACQRKGVGKALMGKTIEQAKALGYGAIIFFGRPEYYPKLGFVEAAVFGITDCNGNNYPSFMAMELTDGFFDTVKGKYYESSIYDDSLNKEAVREYDKLFSSGAENI</sequence>
<dbReference type="Pfam" id="PF00583">
    <property type="entry name" value="Acetyltransf_1"/>
    <property type="match status" value="1"/>
</dbReference>
<evidence type="ECO:0000313" key="2">
    <source>
        <dbReference type="EMBL" id="ODR55641.1"/>
    </source>
</evidence>
<reference evidence="2 3" key="1">
    <citation type="submission" date="2016-08" db="EMBL/GenBank/DDBJ databases">
        <authorList>
            <person name="Seilhamer J.J."/>
        </authorList>
    </citation>
    <scope>NUCLEOTIDE SEQUENCE [LARGE SCALE GENOMIC DNA]</scope>
    <source>
        <strain evidence="2 3">NML150140-1</strain>
    </source>
</reference>
<evidence type="ECO:0000259" key="1">
    <source>
        <dbReference type="PROSITE" id="PS51186"/>
    </source>
</evidence>
<evidence type="ECO:0000313" key="3">
    <source>
        <dbReference type="Proteomes" id="UP000094271"/>
    </source>
</evidence>
<dbReference type="Proteomes" id="UP000094271">
    <property type="component" value="Unassembled WGS sequence"/>
</dbReference>
<dbReference type="Gene3D" id="3.40.630.30">
    <property type="match status" value="1"/>
</dbReference>
<gene>
    <name evidence="2" type="ORF">BEI59_00255</name>
</gene>
<comment type="caution">
    <text evidence="2">The sequence shown here is derived from an EMBL/GenBank/DDBJ whole genome shotgun (WGS) entry which is preliminary data.</text>
</comment>
<dbReference type="GO" id="GO:0016747">
    <property type="term" value="F:acyltransferase activity, transferring groups other than amino-acyl groups"/>
    <property type="evidence" value="ECO:0007669"/>
    <property type="project" value="InterPro"/>
</dbReference>
<accession>A0A1E3UNW6</accession>
<dbReference type="OrthoDB" id="9797178at2"/>
<dbReference type="CDD" id="cd04301">
    <property type="entry name" value="NAT_SF"/>
    <property type="match status" value="1"/>
</dbReference>
<protein>
    <recommendedName>
        <fullName evidence="1">N-acetyltransferase domain-containing protein</fullName>
    </recommendedName>
</protein>
<proteinExistence type="predicted"/>
<dbReference type="EMBL" id="MEHA01000001">
    <property type="protein sequence ID" value="ODR55641.1"/>
    <property type="molecule type" value="Genomic_DNA"/>
</dbReference>
<dbReference type="InterPro" id="IPR000182">
    <property type="entry name" value="GNAT_dom"/>
</dbReference>
<dbReference type="SUPFAM" id="SSF55729">
    <property type="entry name" value="Acyl-CoA N-acyltransferases (Nat)"/>
    <property type="match status" value="1"/>
</dbReference>